<feature type="transmembrane region" description="Helical" evidence="2">
    <location>
        <begin position="32"/>
        <end position="51"/>
    </location>
</feature>
<dbReference type="AlphaFoldDB" id="A0A420WRA0"/>
<dbReference type="Gene3D" id="2.40.50.100">
    <property type="match status" value="2"/>
</dbReference>
<feature type="coiled-coil region" evidence="1">
    <location>
        <begin position="185"/>
        <end position="251"/>
    </location>
</feature>
<evidence type="ECO:0000256" key="2">
    <source>
        <dbReference type="SAM" id="Phobius"/>
    </source>
</evidence>
<dbReference type="PANTHER" id="PTHR30386:SF28">
    <property type="entry name" value="EXPORTED PROTEIN"/>
    <property type="match status" value="1"/>
</dbReference>
<organism evidence="4 5">
    <name type="scientific">Oceanibaculum indicum</name>
    <dbReference type="NCBI Taxonomy" id="526216"/>
    <lineage>
        <taxon>Bacteria</taxon>
        <taxon>Pseudomonadati</taxon>
        <taxon>Pseudomonadota</taxon>
        <taxon>Alphaproteobacteria</taxon>
        <taxon>Rhodospirillales</taxon>
        <taxon>Oceanibaculaceae</taxon>
        <taxon>Oceanibaculum</taxon>
    </lineage>
</organism>
<name>A0A420WRA0_9PROT</name>
<dbReference type="Proteomes" id="UP000277424">
    <property type="component" value="Unassembled WGS sequence"/>
</dbReference>
<dbReference type="InterPro" id="IPR050739">
    <property type="entry name" value="MFP"/>
</dbReference>
<protein>
    <submittedName>
        <fullName evidence="4">HlyD family secretion protein</fullName>
    </submittedName>
</protein>
<feature type="coiled-coil region" evidence="1">
    <location>
        <begin position="108"/>
        <end position="135"/>
    </location>
</feature>
<evidence type="ECO:0000313" key="4">
    <source>
        <dbReference type="EMBL" id="RKQ73510.1"/>
    </source>
</evidence>
<sequence>MADGIFRKTALERLSSPDQLDRLITVTRPRGWMALVMLCVIAVAAIAWGILGSIPTRVQGNGILISTGGQVVNVQAPGSGTLSEIDIRVGETVAAGQIVARLSQTDAAQRYENALAVVEEKLDNQRRAEEQADQEWAVKQQNFDRRRAALRDRLAAGQQRLDFLRGRLADEERLLADKVITREVVARTRDEANRAAQEVAEVRNDMARIEAEALDLSATLDNRRRAAEDAVSEARRQLAQVEATLNRATIVIAPASGTVTEVKVSQGALVTEGQSLFAFQSGGAFLDLVLYIPPQHGKRVKPGMPVQISPSTARREEYGTTLGTVDWVSDFPATLEGMRAVLQNDELARNFQQGGPPYVARVALQRDPDTVSGYRWSSAKGATLALSGGTLASAEITVSEQAPVTLIIPLLREYTGLF</sequence>
<reference evidence="4 5" key="1">
    <citation type="submission" date="2018-10" db="EMBL/GenBank/DDBJ databases">
        <title>Comparative analysis of microorganisms from saline springs in Andes Mountain Range, Colombia.</title>
        <authorList>
            <person name="Rubin E."/>
        </authorList>
    </citation>
    <scope>NUCLEOTIDE SEQUENCE [LARGE SCALE GENOMIC DNA]</scope>
    <source>
        <strain evidence="4 5">USBA 36</strain>
    </source>
</reference>
<dbReference type="OrthoDB" id="8439633at2"/>
<dbReference type="EMBL" id="RBIG01000001">
    <property type="protein sequence ID" value="RKQ73510.1"/>
    <property type="molecule type" value="Genomic_DNA"/>
</dbReference>
<keyword evidence="2" id="KW-0472">Membrane</keyword>
<feature type="domain" description="CzcB-like barrel-sandwich hybrid" evidence="3">
    <location>
        <begin position="71"/>
        <end position="278"/>
    </location>
</feature>
<dbReference type="PANTHER" id="PTHR30386">
    <property type="entry name" value="MEMBRANE FUSION SUBUNIT OF EMRAB-TOLC MULTIDRUG EFFLUX PUMP"/>
    <property type="match status" value="1"/>
</dbReference>
<dbReference type="RefSeq" id="WP_121218442.1">
    <property type="nucleotide sequence ID" value="NZ_RBIG01000001.1"/>
</dbReference>
<keyword evidence="1" id="KW-0175">Coiled coil</keyword>
<evidence type="ECO:0000259" key="3">
    <source>
        <dbReference type="Pfam" id="PF25973"/>
    </source>
</evidence>
<dbReference type="InterPro" id="IPR058647">
    <property type="entry name" value="BSH_CzcB-like"/>
</dbReference>
<comment type="caution">
    <text evidence="4">The sequence shown here is derived from an EMBL/GenBank/DDBJ whole genome shotgun (WGS) entry which is preliminary data.</text>
</comment>
<dbReference type="PRINTS" id="PR01490">
    <property type="entry name" value="RTXTOXIND"/>
</dbReference>
<evidence type="ECO:0000256" key="1">
    <source>
        <dbReference type="SAM" id="Coils"/>
    </source>
</evidence>
<gene>
    <name evidence="4" type="ORF">BCL74_1299</name>
</gene>
<dbReference type="Pfam" id="PF25973">
    <property type="entry name" value="BSH_CzcB"/>
    <property type="match status" value="1"/>
</dbReference>
<dbReference type="NCBIfam" id="TIGR03794">
    <property type="entry name" value="NHLM_micro_HlyD"/>
    <property type="match status" value="1"/>
</dbReference>
<keyword evidence="2" id="KW-0812">Transmembrane</keyword>
<accession>A0A420WRA0</accession>
<proteinExistence type="predicted"/>
<evidence type="ECO:0000313" key="5">
    <source>
        <dbReference type="Proteomes" id="UP000277424"/>
    </source>
</evidence>
<dbReference type="InterPro" id="IPR022275">
    <property type="entry name" value="NHPM_bacteriocin_SS_HylD"/>
</dbReference>
<keyword evidence="2" id="KW-1133">Transmembrane helix</keyword>